<reference evidence="2" key="1">
    <citation type="journal article" date="2015" name="Proc. Natl. Acad. Sci. U.S.A.">
        <title>Networks of energetic and metabolic interactions define dynamics in microbial communities.</title>
        <authorList>
            <person name="Embree M."/>
            <person name="Liu J.K."/>
            <person name="Al-Bassam M.M."/>
            <person name="Zengler K."/>
        </authorList>
    </citation>
    <scope>NUCLEOTIDE SEQUENCE</scope>
</reference>
<organism evidence="2">
    <name type="scientific">hydrocarbon metagenome</name>
    <dbReference type="NCBI Taxonomy" id="938273"/>
    <lineage>
        <taxon>unclassified sequences</taxon>
        <taxon>metagenomes</taxon>
        <taxon>ecological metagenomes</taxon>
    </lineage>
</organism>
<dbReference type="EMBL" id="LNQE01001822">
    <property type="protein sequence ID" value="KUG05276.1"/>
    <property type="molecule type" value="Genomic_DNA"/>
</dbReference>
<accession>A0A0W8E9U8</accession>
<dbReference type="Pfam" id="PF20020">
    <property type="entry name" value="DUF6431"/>
    <property type="match status" value="1"/>
</dbReference>
<proteinExistence type="predicted"/>
<dbReference type="InterPro" id="IPR045536">
    <property type="entry name" value="DUF6431"/>
</dbReference>
<protein>
    <recommendedName>
        <fullName evidence="1">DUF6431 domain-containing protein</fullName>
    </recommendedName>
</protein>
<sequence length="103" mass="11788">MVIVTNYELIEKPEKAVFCKEQGAEFFPCCGDKLKVVGSRERKCIEGSGTKIVLIIRRLCCTECKRIHHELPDMLVPYKRHARESIETVVIHDSDLSVNVDEI</sequence>
<evidence type="ECO:0000259" key="1">
    <source>
        <dbReference type="Pfam" id="PF20020"/>
    </source>
</evidence>
<name>A0A0W8E9U8_9ZZZZ</name>
<dbReference type="AlphaFoldDB" id="A0A0W8E9U8"/>
<comment type="caution">
    <text evidence="2">The sequence shown here is derived from an EMBL/GenBank/DDBJ whole genome shotgun (WGS) entry which is preliminary data.</text>
</comment>
<gene>
    <name evidence="2" type="ORF">ASZ90_017349</name>
</gene>
<evidence type="ECO:0000313" key="2">
    <source>
        <dbReference type="EMBL" id="KUG05276.1"/>
    </source>
</evidence>
<feature type="domain" description="DUF6431" evidence="1">
    <location>
        <begin position="28"/>
        <end position="101"/>
    </location>
</feature>